<dbReference type="InterPro" id="IPR007460">
    <property type="entry name" value="BrnT_toxin"/>
</dbReference>
<dbReference type="AlphaFoldDB" id="A0A7U7J5K8"/>
<sequence>MITFDETKRQANLRKHELDFADCETVFDAPLVTEEDTREAYGEQRLKSLGWLNGRVVVVIWTERDAGPPVISCRYGDKHETQRYFREVL</sequence>
<evidence type="ECO:0000313" key="1">
    <source>
        <dbReference type="EMBL" id="CDH46517.1"/>
    </source>
</evidence>
<dbReference type="InterPro" id="IPR038573">
    <property type="entry name" value="BrnT_sf"/>
</dbReference>
<evidence type="ECO:0000313" key="2">
    <source>
        <dbReference type="Proteomes" id="UP000019184"/>
    </source>
</evidence>
<dbReference type="Pfam" id="PF04365">
    <property type="entry name" value="BrnT_toxin"/>
    <property type="match status" value="1"/>
</dbReference>
<gene>
    <name evidence="1" type="ORF">BN874_480013</name>
</gene>
<reference evidence="1 2" key="1">
    <citation type="journal article" date="2014" name="ISME J.">
        <title>Candidatus Competibacter-lineage genomes retrieved from metagenomes reveal functional metabolic diversity.</title>
        <authorList>
            <person name="McIlroy S.J."/>
            <person name="Albertsen M."/>
            <person name="Andresen E.K."/>
            <person name="Saunders A.M."/>
            <person name="Kristiansen R."/>
            <person name="Stokholm-Bjerregaard M."/>
            <person name="Nielsen K.L."/>
            <person name="Nielsen P.H."/>
        </authorList>
    </citation>
    <scope>NUCLEOTIDE SEQUENCE [LARGE SCALE GENOMIC DNA]</scope>
    <source>
        <strain evidence="1 2">Run_B_J11</strain>
    </source>
</reference>
<name>A0A7U7J5K8_9GAMM</name>
<dbReference type="Gene3D" id="3.10.450.530">
    <property type="entry name" value="Ribonuclease toxin, BrnT, of type II toxin-antitoxin system"/>
    <property type="match status" value="1"/>
</dbReference>
<dbReference type="RefSeq" id="WP_034435203.1">
    <property type="nucleotide sequence ID" value="NZ_CBTK010000263.1"/>
</dbReference>
<dbReference type="OrthoDB" id="9802417at2"/>
<dbReference type="Proteomes" id="UP000019184">
    <property type="component" value="Unassembled WGS sequence"/>
</dbReference>
<evidence type="ECO:0008006" key="3">
    <source>
        <dbReference type="Google" id="ProtNLM"/>
    </source>
</evidence>
<proteinExistence type="predicted"/>
<keyword evidence="2" id="KW-1185">Reference proteome</keyword>
<comment type="caution">
    <text evidence="1">The sequence shown here is derived from an EMBL/GenBank/DDBJ whole genome shotgun (WGS) entry which is preliminary data.</text>
</comment>
<dbReference type="EMBL" id="CBTK010000263">
    <property type="protein sequence ID" value="CDH46517.1"/>
    <property type="molecule type" value="Genomic_DNA"/>
</dbReference>
<accession>A0A7U7J5K8</accession>
<protein>
    <recommendedName>
        <fullName evidence="3">BrnT family toxin</fullName>
    </recommendedName>
</protein>
<organism evidence="1 2">
    <name type="scientific">Candidatus Contendobacter odensis Run_B_J11</name>
    <dbReference type="NCBI Taxonomy" id="1400861"/>
    <lineage>
        <taxon>Bacteria</taxon>
        <taxon>Pseudomonadati</taxon>
        <taxon>Pseudomonadota</taxon>
        <taxon>Gammaproteobacteria</taxon>
        <taxon>Candidatus Competibacteraceae</taxon>
        <taxon>Candidatus Contendibacter</taxon>
    </lineage>
</organism>